<keyword evidence="10" id="KW-1185">Reference proteome</keyword>
<sequence>AQLVAGALAFVTVIGLGTAAAVMSSDLAALDGPLISTKNANDHLVIINARRSITYHPSVWGDYFLAYTSDITDISEDEEEELEKLKQEVIKKVFVETANDALHKLDLVDAIQRLGVAYHFEKEIDDYLKYIYNNNNNYDNDDDLRIVALRFRLLRQQGYNVPANVFSKFMDGESKFKESLVSNAEEMLSLYEAANMAVHGEEILHEALKFSSTRLESMIQQLKTSNNNNNNNNDKLVSIINEALINPIRKSVTRLAARKFISIYEEEANSHDEIVLLNFAKLDFNLLQRKHQKELCDITRWWKALDFENKLPFARNKVVECYFWIISVYFEPQYDVARRYLTKIIAMLSITDDIYDVEGTLNDLQLYTDAIQRMDVGGLEQLPPYMRVSYQALLDVYAEMEEEMEKVDRLYGVHYAKEEMKKMVNGYFEEAKWLFNNYIPTMEEYMKVALVTGGFATLSTTSLVGMAGDVVTKEHFEWIINEPPILQAASTICRLMDDMVGYGEVLRAATADPFSGLSGPARDGRTLLGVFGGGFPDCGLEGKRRTASTTVGYLFNVLKLLQVFGEPIVQVAVRSSRLRSHFSFGK</sequence>
<dbReference type="Proteomes" id="UP001291926">
    <property type="component" value="Unassembled WGS sequence"/>
</dbReference>
<gene>
    <name evidence="9" type="ORF">RD792_000689</name>
</gene>
<dbReference type="InterPro" id="IPR036965">
    <property type="entry name" value="Terpene_synth_N_sf"/>
</dbReference>
<evidence type="ECO:0000256" key="1">
    <source>
        <dbReference type="ARBA" id="ARBA00001946"/>
    </source>
</evidence>
<evidence type="ECO:0000313" key="9">
    <source>
        <dbReference type="EMBL" id="KAK4490035.1"/>
    </source>
</evidence>
<evidence type="ECO:0000259" key="8">
    <source>
        <dbReference type="Pfam" id="PF03936"/>
    </source>
</evidence>
<dbReference type="InterPro" id="IPR008949">
    <property type="entry name" value="Isoprenoid_synthase_dom_sf"/>
</dbReference>
<dbReference type="CDD" id="cd00684">
    <property type="entry name" value="Terpene_cyclase_plant_C1"/>
    <property type="match status" value="1"/>
</dbReference>
<feature type="domain" description="Terpene synthase N-terminal" evidence="7">
    <location>
        <begin position="59"/>
        <end position="226"/>
    </location>
</feature>
<dbReference type="SUPFAM" id="SSF48239">
    <property type="entry name" value="Terpenoid cyclases/Protein prenyltransferases"/>
    <property type="match status" value="1"/>
</dbReference>
<comment type="pathway">
    <text evidence="2">Secondary metabolite biosynthesis; terpenoid biosynthesis.</text>
</comment>
<dbReference type="SFLD" id="SFLDS00005">
    <property type="entry name" value="Isoprenoid_Synthase_Type_I"/>
    <property type="match status" value="1"/>
</dbReference>
<feature type="domain" description="Terpene synthase metal-binding" evidence="8">
    <location>
        <begin position="303"/>
        <end position="503"/>
    </location>
</feature>
<comment type="cofactor">
    <cofactor evidence="1">
        <name>Mg(2+)</name>
        <dbReference type="ChEBI" id="CHEBI:18420"/>
    </cofactor>
</comment>
<dbReference type="InterPro" id="IPR001906">
    <property type="entry name" value="Terpene_synth_N"/>
</dbReference>
<evidence type="ECO:0000256" key="4">
    <source>
        <dbReference type="ARBA" id="ARBA00022723"/>
    </source>
</evidence>
<dbReference type="PANTHER" id="PTHR31225:SF221">
    <property type="entry name" value="(-)-GERMACRENE D SYNTHASE"/>
    <property type="match status" value="1"/>
</dbReference>
<dbReference type="Gene3D" id="1.50.10.130">
    <property type="entry name" value="Terpene synthase, N-terminal domain"/>
    <property type="match status" value="1"/>
</dbReference>
<protein>
    <submittedName>
        <fullName evidence="9">Uncharacterized protein</fullName>
    </submittedName>
</protein>
<dbReference type="SFLD" id="SFLDG01019">
    <property type="entry name" value="Terpene_Cyclase_Like_1_C_Termi"/>
    <property type="match status" value="1"/>
</dbReference>
<dbReference type="EMBL" id="JAYDYQ010001087">
    <property type="protein sequence ID" value="KAK4490035.1"/>
    <property type="molecule type" value="Genomic_DNA"/>
</dbReference>
<feature type="non-terminal residue" evidence="9">
    <location>
        <position position="1"/>
    </location>
</feature>
<organism evidence="9 10">
    <name type="scientific">Penstemon davidsonii</name>
    <dbReference type="NCBI Taxonomy" id="160366"/>
    <lineage>
        <taxon>Eukaryota</taxon>
        <taxon>Viridiplantae</taxon>
        <taxon>Streptophyta</taxon>
        <taxon>Embryophyta</taxon>
        <taxon>Tracheophyta</taxon>
        <taxon>Spermatophyta</taxon>
        <taxon>Magnoliopsida</taxon>
        <taxon>eudicotyledons</taxon>
        <taxon>Gunneridae</taxon>
        <taxon>Pentapetalae</taxon>
        <taxon>asterids</taxon>
        <taxon>lamiids</taxon>
        <taxon>Lamiales</taxon>
        <taxon>Plantaginaceae</taxon>
        <taxon>Cheloneae</taxon>
        <taxon>Penstemon</taxon>
    </lineage>
</organism>
<reference evidence="9 10" key="1">
    <citation type="journal article" date="2023" name="bioRxiv">
        <title>Genome report: Whole genome sequence and annotation of Penstemon davidsonii.</title>
        <authorList>
            <person name="Ostevik K.L."/>
            <person name="Alabady M."/>
            <person name="Zhang M."/>
            <person name="Rausher M.D."/>
        </authorList>
    </citation>
    <scope>NUCLEOTIDE SEQUENCE [LARGE SCALE GENOMIC DNA]</scope>
    <source>
        <strain evidence="9">DNT005</strain>
        <tissue evidence="9">Whole leaf</tissue>
    </source>
</reference>
<dbReference type="PANTHER" id="PTHR31225">
    <property type="entry name" value="OS04G0344100 PROTEIN-RELATED"/>
    <property type="match status" value="1"/>
</dbReference>
<evidence type="ECO:0000256" key="3">
    <source>
        <dbReference type="ARBA" id="ARBA00006333"/>
    </source>
</evidence>
<dbReference type="Pfam" id="PF03936">
    <property type="entry name" value="Terpene_synth_C"/>
    <property type="match status" value="1"/>
</dbReference>
<keyword evidence="5" id="KW-0456">Lyase</keyword>
<dbReference type="Gene3D" id="1.10.600.10">
    <property type="entry name" value="Farnesyl Diphosphate Synthase"/>
    <property type="match status" value="1"/>
</dbReference>
<accession>A0ABR0DLD4</accession>
<dbReference type="SUPFAM" id="SSF48576">
    <property type="entry name" value="Terpenoid synthases"/>
    <property type="match status" value="1"/>
</dbReference>
<comment type="caution">
    <text evidence="9">The sequence shown here is derived from an EMBL/GenBank/DDBJ whole genome shotgun (WGS) entry which is preliminary data.</text>
</comment>
<dbReference type="InterPro" id="IPR008930">
    <property type="entry name" value="Terpenoid_cyclase/PrenylTrfase"/>
</dbReference>
<feature type="chain" id="PRO_5045123242" evidence="6">
    <location>
        <begin position="20"/>
        <end position="586"/>
    </location>
</feature>
<dbReference type="InterPro" id="IPR044814">
    <property type="entry name" value="Terpene_cyclase_plant_C1"/>
</dbReference>
<evidence type="ECO:0000256" key="2">
    <source>
        <dbReference type="ARBA" id="ARBA00004721"/>
    </source>
</evidence>
<dbReference type="InterPro" id="IPR005630">
    <property type="entry name" value="Terpene_synthase_metal-bd"/>
</dbReference>
<keyword evidence="4" id="KW-0479">Metal-binding</keyword>
<comment type="similarity">
    <text evidence="3">Belongs to the terpene synthase family.</text>
</comment>
<evidence type="ECO:0000256" key="5">
    <source>
        <dbReference type="ARBA" id="ARBA00023239"/>
    </source>
</evidence>
<evidence type="ECO:0000256" key="6">
    <source>
        <dbReference type="SAM" id="SignalP"/>
    </source>
</evidence>
<evidence type="ECO:0000313" key="10">
    <source>
        <dbReference type="Proteomes" id="UP001291926"/>
    </source>
</evidence>
<proteinExistence type="inferred from homology"/>
<dbReference type="Pfam" id="PF01397">
    <property type="entry name" value="Terpene_synth"/>
    <property type="match status" value="1"/>
</dbReference>
<dbReference type="InterPro" id="IPR034741">
    <property type="entry name" value="Terpene_cyclase-like_1_C"/>
</dbReference>
<name>A0ABR0DLD4_9LAMI</name>
<keyword evidence="6" id="KW-0732">Signal</keyword>
<evidence type="ECO:0000259" key="7">
    <source>
        <dbReference type="Pfam" id="PF01397"/>
    </source>
</evidence>
<dbReference type="InterPro" id="IPR050148">
    <property type="entry name" value="Terpene_synthase-like"/>
</dbReference>
<feature type="signal peptide" evidence="6">
    <location>
        <begin position="1"/>
        <end position="19"/>
    </location>
</feature>